<dbReference type="Proteomes" id="UP000616201">
    <property type="component" value="Unassembled WGS sequence"/>
</dbReference>
<dbReference type="PANTHER" id="PTHR11203">
    <property type="entry name" value="CLEAVAGE AND POLYADENYLATION SPECIFICITY FACTOR FAMILY MEMBER"/>
    <property type="match status" value="1"/>
</dbReference>
<organism evidence="1 2">
    <name type="scientific">Sphingobacterium hungaricum</name>
    <dbReference type="NCBI Taxonomy" id="2082723"/>
    <lineage>
        <taxon>Bacteria</taxon>
        <taxon>Pseudomonadati</taxon>
        <taxon>Bacteroidota</taxon>
        <taxon>Sphingobacteriia</taxon>
        <taxon>Sphingobacteriales</taxon>
        <taxon>Sphingobacteriaceae</taxon>
        <taxon>Sphingobacterium</taxon>
    </lineage>
</organism>
<evidence type="ECO:0000313" key="2">
    <source>
        <dbReference type="Proteomes" id="UP000616201"/>
    </source>
</evidence>
<protein>
    <submittedName>
        <fullName evidence="1">DNA ligase-associated DEXH box helicase</fullName>
    </submittedName>
</protein>
<sequence>MKLLTVNQKGLYCKQADVYLDPWKPVDTALISHGHSDHMRWGMKNYICQEQTVPILNLRIGAENNVRAVAYNDPFEINGVKISFHPAGHIIGSSQIRLEYEGEVWVFTGDYKIVSDGVSQPYELVKCDHFITESTFGLPIYNFPDPHEIYEDINTFWRKNVALGYNTVLLGYSLGKAQNILAHLDQSIGDIYLHGAVANTNEALATIGYDFPGVRITPENDRSKIKGAVIVAPPSASDTPWLRKMTPYKIAMCSGWMQLRGARRRRGVDKGFPLSDHCDWQQLNQAVQDTGAKHVYVTHGYENNFSKWVSEEYGIKSSIFKTLYNDEEEEVSE</sequence>
<dbReference type="PANTHER" id="PTHR11203:SF49">
    <property type="entry name" value="BLL1145 PROTEIN"/>
    <property type="match status" value="1"/>
</dbReference>
<reference evidence="1" key="1">
    <citation type="submission" date="2018-02" db="EMBL/GenBank/DDBJ databases">
        <authorList>
            <person name="Vasarhelyi B.M."/>
            <person name="Deshmukh S."/>
            <person name="Balint B."/>
            <person name="Kukolya J."/>
        </authorList>
    </citation>
    <scope>NUCLEOTIDE SEQUENCE</scope>
    <source>
        <strain evidence="1">KB22</strain>
    </source>
</reference>
<dbReference type="EMBL" id="PRDK01000009">
    <property type="protein sequence ID" value="MBE8714959.1"/>
    <property type="molecule type" value="Genomic_DNA"/>
</dbReference>
<evidence type="ECO:0000313" key="1">
    <source>
        <dbReference type="EMBL" id="MBE8714959.1"/>
    </source>
</evidence>
<dbReference type="InterPro" id="IPR050698">
    <property type="entry name" value="MBL"/>
</dbReference>
<name>A0A928YRG2_9SPHI</name>
<dbReference type="RefSeq" id="WP_196936813.1">
    <property type="nucleotide sequence ID" value="NZ_MU158698.1"/>
</dbReference>
<keyword evidence="2" id="KW-1185">Reference proteome</keyword>
<dbReference type="SUPFAM" id="SSF56281">
    <property type="entry name" value="Metallo-hydrolase/oxidoreductase"/>
    <property type="match status" value="1"/>
</dbReference>
<dbReference type="AlphaFoldDB" id="A0A928YRG2"/>
<comment type="caution">
    <text evidence="1">The sequence shown here is derived from an EMBL/GenBank/DDBJ whole genome shotgun (WGS) entry which is preliminary data.</text>
</comment>
<gene>
    <name evidence="1" type="ORF">C4F49_14845</name>
</gene>
<proteinExistence type="predicted"/>
<dbReference type="InterPro" id="IPR036866">
    <property type="entry name" value="RibonucZ/Hydroxyglut_hydro"/>
</dbReference>
<dbReference type="InterPro" id="IPR026360">
    <property type="entry name" value="Xnuc_lig_assoc"/>
</dbReference>
<dbReference type="GO" id="GO:0004521">
    <property type="term" value="F:RNA endonuclease activity"/>
    <property type="evidence" value="ECO:0007669"/>
    <property type="project" value="TreeGrafter"/>
</dbReference>
<dbReference type="GO" id="GO:0016874">
    <property type="term" value="F:ligase activity"/>
    <property type="evidence" value="ECO:0007669"/>
    <property type="project" value="UniProtKB-KW"/>
</dbReference>
<accession>A0A928YRG2</accession>
<dbReference type="NCBIfam" id="TIGR04122">
    <property type="entry name" value="Xnuc_lig_assoc"/>
    <property type="match status" value="1"/>
</dbReference>
<dbReference type="Gene3D" id="3.60.15.10">
    <property type="entry name" value="Ribonuclease Z/Hydroxyacylglutathione hydrolase-like"/>
    <property type="match status" value="1"/>
</dbReference>
<keyword evidence="1" id="KW-0436">Ligase</keyword>